<dbReference type="Proteomes" id="UP001428341">
    <property type="component" value="Unassembled WGS sequence"/>
</dbReference>
<dbReference type="PANTHER" id="PTHR33344:SF7">
    <property type="entry name" value="TRANSMEMBRANE PROTEIN"/>
    <property type="match status" value="1"/>
</dbReference>
<keyword evidence="1" id="KW-0812">Transmembrane</keyword>
<comment type="caution">
    <text evidence="2">The sequence shown here is derived from an EMBL/GenBank/DDBJ whole genome shotgun (WGS) entry which is preliminary data.</text>
</comment>
<feature type="transmembrane region" description="Helical" evidence="1">
    <location>
        <begin position="21"/>
        <end position="39"/>
    </location>
</feature>
<evidence type="ECO:0000313" key="2">
    <source>
        <dbReference type="EMBL" id="KAK9183039.1"/>
    </source>
</evidence>
<keyword evidence="1" id="KW-1133">Transmembrane helix</keyword>
<organism evidence="2 3">
    <name type="scientific">Citrus x changshan-huyou</name>
    <dbReference type="NCBI Taxonomy" id="2935761"/>
    <lineage>
        <taxon>Eukaryota</taxon>
        <taxon>Viridiplantae</taxon>
        <taxon>Streptophyta</taxon>
        <taxon>Embryophyta</taxon>
        <taxon>Tracheophyta</taxon>
        <taxon>Spermatophyta</taxon>
        <taxon>Magnoliopsida</taxon>
        <taxon>eudicotyledons</taxon>
        <taxon>Gunneridae</taxon>
        <taxon>Pentapetalae</taxon>
        <taxon>rosids</taxon>
        <taxon>malvids</taxon>
        <taxon>Sapindales</taxon>
        <taxon>Rutaceae</taxon>
        <taxon>Aurantioideae</taxon>
        <taxon>Citrus</taxon>
    </lineage>
</organism>
<evidence type="ECO:0008006" key="4">
    <source>
        <dbReference type="Google" id="ProtNLM"/>
    </source>
</evidence>
<evidence type="ECO:0000256" key="1">
    <source>
        <dbReference type="SAM" id="Phobius"/>
    </source>
</evidence>
<sequence>MHAMEIQQSWRVRLSFKNATILVTILNVMAVLFLLHGFLSSSSSSSSRDKLSSNQLSSVHLKYIKESEELRLAMQPLELIKRVREIQQEAYQEPKTVVQKDIKQTAAVDLSKRLKDLRSANDAASIKALEEWRKRKMERARQRELEKNGTTISQA</sequence>
<keyword evidence="3" id="KW-1185">Reference proteome</keyword>
<keyword evidence="1" id="KW-0472">Membrane</keyword>
<protein>
    <recommendedName>
        <fullName evidence="4">Transmembrane protein</fullName>
    </recommendedName>
</protein>
<dbReference type="EMBL" id="JBCGBO010000024">
    <property type="protein sequence ID" value="KAK9183039.1"/>
    <property type="molecule type" value="Genomic_DNA"/>
</dbReference>
<evidence type="ECO:0000313" key="3">
    <source>
        <dbReference type="Proteomes" id="UP001428341"/>
    </source>
</evidence>
<name>A0AAP0LR76_9ROSI</name>
<dbReference type="AlphaFoldDB" id="A0AAP0LR76"/>
<gene>
    <name evidence="2" type="ORF">WN944_026188</name>
</gene>
<proteinExistence type="predicted"/>
<reference evidence="2 3" key="1">
    <citation type="submission" date="2024-05" db="EMBL/GenBank/DDBJ databases">
        <title>Haplotype-resolved chromosome-level genome assembly of Huyou (Citrus changshanensis).</title>
        <authorList>
            <person name="Miao C."/>
            <person name="Chen W."/>
            <person name="Wu Y."/>
            <person name="Wang L."/>
            <person name="Zhao S."/>
            <person name="Grierson D."/>
            <person name="Xu C."/>
            <person name="Chen K."/>
        </authorList>
    </citation>
    <scope>NUCLEOTIDE SEQUENCE [LARGE SCALE GENOMIC DNA]</scope>
    <source>
        <strain evidence="2">01-14</strain>
        <tissue evidence="2">Leaf</tissue>
    </source>
</reference>
<accession>A0AAP0LR76</accession>
<dbReference type="PANTHER" id="PTHR33344">
    <property type="entry name" value="OS02G0761600 PROTEIN"/>
    <property type="match status" value="1"/>
</dbReference>